<dbReference type="Pfam" id="PF13385">
    <property type="entry name" value="Laminin_G_3"/>
    <property type="match status" value="1"/>
</dbReference>
<dbReference type="Gene3D" id="3.40.390.10">
    <property type="entry name" value="Collagenase (Catalytic Domain)"/>
    <property type="match status" value="1"/>
</dbReference>
<protein>
    <submittedName>
        <fullName evidence="8">Peptidase_M43 domain-containing protein</fullName>
    </submittedName>
</protein>
<dbReference type="GO" id="GO:0007166">
    <property type="term" value="P:cell surface receptor signaling pathway"/>
    <property type="evidence" value="ECO:0007669"/>
    <property type="project" value="TreeGrafter"/>
</dbReference>
<evidence type="ECO:0000313" key="8">
    <source>
        <dbReference type="WBParaSite" id="maker-PairedContig_1385-snap-gene-1.38-mRNA-1"/>
    </source>
</evidence>
<keyword evidence="3" id="KW-1015">Disulfide bond</keyword>
<dbReference type="Pfam" id="PF05572">
    <property type="entry name" value="Peptidase_M43"/>
    <property type="match status" value="1"/>
</dbReference>
<evidence type="ECO:0000256" key="2">
    <source>
        <dbReference type="ARBA" id="ARBA00022737"/>
    </source>
</evidence>
<dbReference type="SUPFAM" id="SSF49899">
    <property type="entry name" value="Concanavalin A-like lectins/glucanases"/>
    <property type="match status" value="1"/>
</dbReference>
<dbReference type="Gene3D" id="2.60.120.200">
    <property type="match status" value="1"/>
</dbReference>
<keyword evidence="2" id="KW-0677">Repeat</keyword>
<dbReference type="WBParaSite" id="maker-PairedContig_1385-snap-gene-1.38-mRNA-1">
    <property type="protein sequence ID" value="maker-PairedContig_1385-snap-gene-1.38-mRNA-1"/>
    <property type="gene ID" value="maker-PairedContig_1385-snap-gene-1.38"/>
</dbReference>
<dbReference type="InterPro" id="IPR013320">
    <property type="entry name" value="ConA-like_dom_sf"/>
</dbReference>
<feature type="domain" description="Peptidase M43 pregnancy-associated plasma-A" evidence="7">
    <location>
        <begin position="555"/>
        <end position="654"/>
    </location>
</feature>
<evidence type="ECO:0000259" key="6">
    <source>
        <dbReference type="Pfam" id="PF00066"/>
    </source>
</evidence>
<dbReference type="GO" id="GO:0005615">
    <property type="term" value="C:extracellular space"/>
    <property type="evidence" value="ECO:0007669"/>
    <property type="project" value="TreeGrafter"/>
</dbReference>
<evidence type="ECO:0000259" key="7">
    <source>
        <dbReference type="Pfam" id="PF05572"/>
    </source>
</evidence>
<dbReference type="AlphaFoldDB" id="A0A1I8ECB1"/>
<dbReference type="STRING" id="6293.A0A1I8ECB1"/>
<dbReference type="GO" id="GO:0004222">
    <property type="term" value="F:metalloendopeptidase activity"/>
    <property type="evidence" value="ECO:0007669"/>
    <property type="project" value="TreeGrafter"/>
</dbReference>
<feature type="domain" description="LNR" evidence="6">
    <location>
        <begin position="438"/>
        <end position="470"/>
    </location>
</feature>
<dbReference type="PANTHER" id="PTHR46130">
    <property type="entry name" value="LAMGL DOMAIN-CONTAINING PROTEIN"/>
    <property type="match status" value="1"/>
</dbReference>
<evidence type="ECO:0000256" key="1">
    <source>
        <dbReference type="ARBA" id="ARBA00008721"/>
    </source>
</evidence>
<dbReference type="GO" id="GO:0006508">
    <property type="term" value="P:proteolysis"/>
    <property type="evidence" value="ECO:0007669"/>
    <property type="project" value="TreeGrafter"/>
</dbReference>
<evidence type="ECO:0000256" key="3">
    <source>
        <dbReference type="ARBA" id="ARBA00023157"/>
    </source>
</evidence>
<name>A0A1I8ECB1_WUCBA</name>
<organism evidence="8">
    <name type="scientific">Wuchereria bancrofti</name>
    <dbReference type="NCBI Taxonomy" id="6293"/>
    <lineage>
        <taxon>Eukaryota</taxon>
        <taxon>Metazoa</taxon>
        <taxon>Ecdysozoa</taxon>
        <taxon>Nematoda</taxon>
        <taxon>Chromadorea</taxon>
        <taxon>Rhabditida</taxon>
        <taxon>Spirurina</taxon>
        <taxon>Spiruromorpha</taxon>
        <taxon>Filarioidea</taxon>
        <taxon>Onchocercidae</taxon>
        <taxon>Wuchereria</taxon>
    </lineage>
</organism>
<dbReference type="InterPro" id="IPR008754">
    <property type="entry name" value="Peptidase_M43"/>
</dbReference>
<dbReference type="SUPFAM" id="SSF55486">
    <property type="entry name" value="Metalloproteases ('zincins'), catalytic domain"/>
    <property type="match status" value="1"/>
</dbReference>
<feature type="region of interest" description="Disordered" evidence="5">
    <location>
        <begin position="1"/>
        <end position="24"/>
    </location>
</feature>
<dbReference type="InterPro" id="IPR000800">
    <property type="entry name" value="Notch_dom"/>
</dbReference>
<proteinExistence type="inferred from homology"/>
<evidence type="ECO:0000256" key="4">
    <source>
        <dbReference type="ARBA" id="ARBA00023180"/>
    </source>
</evidence>
<comment type="similarity">
    <text evidence="1">Belongs to the peptidase M43B family.</text>
</comment>
<dbReference type="InterPro" id="IPR024079">
    <property type="entry name" value="MetalloPept_cat_dom_sf"/>
</dbReference>
<evidence type="ECO:0000256" key="5">
    <source>
        <dbReference type="SAM" id="MobiDB-lite"/>
    </source>
</evidence>
<reference evidence="8" key="1">
    <citation type="submission" date="2016-11" db="UniProtKB">
        <authorList>
            <consortium name="WormBaseParasite"/>
        </authorList>
    </citation>
    <scope>IDENTIFICATION</scope>
    <source>
        <strain evidence="8">pt0022</strain>
    </source>
</reference>
<keyword evidence="4" id="KW-0325">Glycoprotein</keyword>
<dbReference type="PANTHER" id="PTHR46130:SF3">
    <property type="entry name" value="CHROMOSOME UNDETERMINED SCAFFOLD_33, WHOLE GENOME SHOTGUN SEQUENCE"/>
    <property type="match status" value="1"/>
</dbReference>
<sequence length="752" mass="85753">MKDVRTPPHLPTPPSTAPRVPMARTSSAEVIRRTNHRMTHCAARCALPLLYHTIPEVPSDHALYLNGSIGLRLSTPVWQTFANNMRFAFTLEIWVQIEGGQPDSATIIALNDICGKERDATTWRILIGTEFNGEYGARLAISLTPELAPGPYHIRNEKAYRLDEWIQIAIAYDSHQLLFYVNGARVGKLVREFPQVQFLTNNNHCNFLNFQILKKFSQFGVLYSEIRSACKKLYLATDGSRFSRDQIIGFRGYIGKLRITDRFMNHSELIREQWQGNVIEEKFSDVRHWKHLGMHHRLGVRSDLGIRKQEIPRKDKPRNIEIPYCGQTVCDNPTVASNYLRQWNLHAVKNLKYRVVLISDDDGSNVNIPMDSVMRQHVGLLKAFASYNITWNLEVINIRNTSLRRKTIVFGCRSSVIGNKRCDIECRHAITGDDGGDCKTQAKCEKWMLGNKQCELECNNRENNWDKGDCCTDFASSDNRFCIDPASIYRRYINVEEYKAAVGVDNENGLTVQFGDWMASDLVGFSTFPWEKDIYSNQGGILLRYDRFGTPGQINNLIHEIGHILGLWHVHHGISEVPCSDPCQEKIPSMVTGDMLSDTNPTVKNTACADPETVDPCDATQRFKNTPFRNYMSYTEDSCANTFTAQQKARMHCYIDLKYTNWMVRPTSTPNHIVIGPRIIPWPKRNSKSIKIMWAPPLSSMNCGPRQKRVQETHCTTDRRVVQYAISASSSEPFQMSGFWGPEQATGNASFF</sequence>
<dbReference type="Pfam" id="PF00066">
    <property type="entry name" value="Notch"/>
    <property type="match status" value="1"/>
</dbReference>
<accession>A0A1I8ECB1</accession>
<dbReference type="InterPro" id="IPR043543">
    <property type="entry name" value="PAPPA/PAPPA2"/>
</dbReference>